<accession>A0A9Q3FKU3</accession>
<dbReference type="Proteomes" id="UP000765509">
    <property type="component" value="Unassembled WGS sequence"/>
</dbReference>
<dbReference type="EMBL" id="AVOT02044944">
    <property type="protein sequence ID" value="MBW0540292.1"/>
    <property type="molecule type" value="Genomic_DNA"/>
</dbReference>
<proteinExistence type="predicted"/>
<gene>
    <name evidence="2" type="ORF">O181_080007</name>
</gene>
<comment type="caution">
    <text evidence="2">The sequence shown here is derived from an EMBL/GenBank/DDBJ whole genome shotgun (WGS) entry which is preliminary data.</text>
</comment>
<feature type="chain" id="PRO_5040254400" evidence="1">
    <location>
        <begin position="19"/>
        <end position="183"/>
    </location>
</feature>
<keyword evidence="3" id="KW-1185">Reference proteome</keyword>
<dbReference type="OrthoDB" id="2510018at2759"/>
<protein>
    <submittedName>
        <fullName evidence="2">Uncharacterized protein</fullName>
    </submittedName>
</protein>
<reference evidence="2" key="1">
    <citation type="submission" date="2021-03" db="EMBL/GenBank/DDBJ databases">
        <title>Draft genome sequence of rust myrtle Austropuccinia psidii MF-1, a brazilian biotype.</title>
        <authorList>
            <person name="Quecine M.C."/>
            <person name="Pachon D.M.R."/>
            <person name="Bonatelli M.L."/>
            <person name="Correr F.H."/>
            <person name="Franceschini L.M."/>
            <person name="Leite T.F."/>
            <person name="Margarido G.R.A."/>
            <person name="Almeida C.A."/>
            <person name="Ferrarezi J.A."/>
            <person name="Labate C.A."/>
        </authorList>
    </citation>
    <scope>NUCLEOTIDE SEQUENCE</scope>
    <source>
        <strain evidence="2">MF-1</strain>
    </source>
</reference>
<evidence type="ECO:0000256" key="1">
    <source>
        <dbReference type="SAM" id="SignalP"/>
    </source>
</evidence>
<sequence>MLLSSLLSGFLLATSVISTPASSASSQAELVASGHIEFEVAQKAVIQVQQSVKNLCRQGYKDEVKRKLDSIYQPIFEVAVKIHEIVQIKETIVLNNVETYFIAFVKLLVEFEIIIKTVVDYPHIVKNSKSHFSQFNTHFEVISKDLHACGINVDKRLHEHPELHFTIWATVGITFQSNYLESH</sequence>
<evidence type="ECO:0000313" key="3">
    <source>
        <dbReference type="Proteomes" id="UP000765509"/>
    </source>
</evidence>
<organism evidence="2 3">
    <name type="scientific">Austropuccinia psidii MF-1</name>
    <dbReference type="NCBI Taxonomy" id="1389203"/>
    <lineage>
        <taxon>Eukaryota</taxon>
        <taxon>Fungi</taxon>
        <taxon>Dikarya</taxon>
        <taxon>Basidiomycota</taxon>
        <taxon>Pucciniomycotina</taxon>
        <taxon>Pucciniomycetes</taxon>
        <taxon>Pucciniales</taxon>
        <taxon>Sphaerophragmiaceae</taxon>
        <taxon>Austropuccinia</taxon>
    </lineage>
</organism>
<keyword evidence="1" id="KW-0732">Signal</keyword>
<feature type="signal peptide" evidence="1">
    <location>
        <begin position="1"/>
        <end position="18"/>
    </location>
</feature>
<dbReference type="AlphaFoldDB" id="A0A9Q3FKU3"/>
<evidence type="ECO:0000313" key="2">
    <source>
        <dbReference type="EMBL" id="MBW0540292.1"/>
    </source>
</evidence>
<name>A0A9Q3FKU3_9BASI</name>